<gene>
    <name evidence="2" type="ORF">WG901_19430</name>
</gene>
<dbReference type="Proteomes" id="UP001361239">
    <property type="component" value="Unassembled WGS sequence"/>
</dbReference>
<dbReference type="PANTHER" id="PTHR47572">
    <property type="entry name" value="LIPOPROTEIN-RELATED"/>
    <property type="match status" value="1"/>
</dbReference>
<accession>A0ABU8S0Q5</accession>
<proteinExistence type="predicted"/>
<name>A0ABU8S0Q5_9SPHN</name>
<dbReference type="Pfam" id="PF08450">
    <property type="entry name" value="SGL"/>
    <property type="match status" value="1"/>
</dbReference>
<dbReference type="InterPro" id="IPR013658">
    <property type="entry name" value="SGL"/>
</dbReference>
<dbReference type="SUPFAM" id="SSF63829">
    <property type="entry name" value="Calcium-dependent phosphotriesterase"/>
    <property type="match status" value="1"/>
</dbReference>
<organism evidence="2 3">
    <name type="scientific">Novosphingobium anseongense</name>
    <dbReference type="NCBI Taxonomy" id="3133436"/>
    <lineage>
        <taxon>Bacteria</taxon>
        <taxon>Pseudomonadati</taxon>
        <taxon>Pseudomonadota</taxon>
        <taxon>Alphaproteobacteria</taxon>
        <taxon>Sphingomonadales</taxon>
        <taxon>Sphingomonadaceae</taxon>
        <taxon>Novosphingobium</taxon>
    </lineage>
</organism>
<evidence type="ECO:0000313" key="2">
    <source>
        <dbReference type="EMBL" id="MEJ5978834.1"/>
    </source>
</evidence>
<dbReference type="EMBL" id="JBBHJZ010000004">
    <property type="protein sequence ID" value="MEJ5978834.1"/>
    <property type="molecule type" value="Genomic_DNA"/>
</dbReference>
<dbReference type="Gene3D" id="2.120.10.30">
    <property type="entry name" value="TolB, C-terminal domain"/>
    <property type="match status" value="1"/>
</dbReference>
<dbReference type="InterPro" id="IPR005511">
    <property type="entry name" value="SMP-30"/>
</dbReference>
<dbReference type="PRINTS" id="PR01790">
    <property type="entry name" value="SMP30FAMILY"/>
</dbReference>
<dbReference type="InterPro" id="IPR011042">
    <property type="entry name" value="6-blade_b-propeller_TolB-like"/>
</dbReference>
<protein>
    <submittedName>
        <fullName evidence="2">SMP-30/gluconolactonase/LRE family protein</fullName>
    </submittedName>
</protein>
<dbReference type="RefSeq" id="WP_339588770.1">
    <property type="nucleotide sequence ID" value="NZ_JBBHJZ010000004.1"/>
</dbReference>
<dbReference type="InterPro" id="IPR051262">
    <property type="entry name" value="SMP-30/CGR1_Lactonase"/>
</dbReference>
<evidence type="ECO:0000313" key="3">
    <source>
        <dbReference type="Proteomes" id="UP001361239"/>
    </source>
</evidence>
<dbReference type="PANTHER" id="PTHR47572:SF5">
    <property type="entry name" value="BLR2277 PROTEIN"/>
    <property type="match status" value="1"/>
</dbReference>
<sequence length="311" mass="33492">MFAAPPAVVAEVFAEIPVKYRRRAASSHWIDVQFPGQEIPSFLEGPCFDAAGNLWVVDIPWGRLFRISAAGEVSLEMEYDGHPNGLKFLADGRALIADGQNGLMLFDPARGTIEPHVARDLLEPFLGLNDLTVARSGDVWFTDMGLSGLQNPNGKLYKLSADGRLECMLDGLPSPNGLVLNKAETVLFLACTRANAVWKCPIMPDGSLRKVGVFVQLSGGTSGPDGLAIDEDDNLVVCHNGFGAVWVFSAIFGEPKLRINSPRGIYTTNCAFGGPGNRSLFITESQSGTILKVDLEVAGRRLHPPVLASSR</sequence>
<comment type="caution">
    <text evidence="2">The sequence shown here is derived from an EMBL/GenBank/DDBJ whole genome shotgun (WGS) entry which is preliminary data.</text>
</comment>
<feature type="domain" description="SMP-30/Gluconolactonase/LRE-like region" evidence="1">
    <location>
        <begin position="44"/>
        <end position="284"/>
    </location>
</feature>
<reference evidence="2 3" key="1">
    <citation type="submission" date="2024-03" db="EMBL/GenBank/DDBJ databases">
        <authorList>
            <person name="Jo J.-H."/>
        </authorList>
    </citation>
    <scope>NUCLEOTIDE SEQUENCE [LARGE SCALE GENOMIC DNA]</scope>
    <source>
        <strain evidence="2 3">PS1R-30</strain>
    </source>
</reference>
<evidence type="ECO:0000259" key="1">
    <source>
        <dbReference type="Pfam" id="PF08450"/>
    </source>
</evidence>
<keyword evidence="3" id="KW-1185">Reference proteome</keyword>